<sequence length="331" mass="36808">MAVVLSFLILSLFVASSLSAQPVEIGDGDLNFLMIGDWGGMPSPPYYTDAEHVLAGVMGDKAQEISSDFTVAMGDNFYTYGVKSVDDPRFKETFEDVFTADSLQKRWYVFCGNHDHYGNASAQVAYTQKSSRWYMPDLYYTETFKLNDSNGTTVQMVFIDTVLLAGVTHPELRSLPPSGPEIPNLADDQWAWIESTLKQSTADWLIVSGHYPVWSVAEHGPTDELVKNLRPLLIKYNVTAYFCGHDHDIQHIKEDGSSVNYFVSGAGHLIDSSTEHEDKVPKGSLKYRYGTSSSSSDGAYNTVTITAQSMVVNFFNVKGEMIYTSTLDKTR</sequence>
<keyword evidence="7" id="KW-0479">Metal-binding</keyword>
<feature type="binding site" evidence="7">
    <location>
        <position position="78"/>
    </location>
    <ligand>
        <name>Fe cation</name>
        <dbReference type="ChEBI" id="CHEBI:24875"/>
        <label>1</label>
    </ligand>
</feature>
<dbReference type="Pfam" id="PF00149">
    <property type="entry name" value="Metallophos"/>
    <property type="match status" value="1"/>
</dbReference>
<evidence type="ECO:0000256" key="7">
    <source>
        <dbReference type="PIRSR" id="PIRSR000898-1"/>
    </source>
</evidence>
<feature type="glycosylation site" description="N-linked (GlcNAc...) asparagine" evidence="8">
    <location>
        <position position="119"/>
    </location>
</feature>
<protein>
    <recommendedName>
        <fullName evidence="3 6">Tartrate-resistant acid phosphatase type 5</fullName>
        <ecNumber evidence="2 6">3.1.3.2</ecNumber>
    </recommendedName>
</protein>
<feature type="chain" id="PRO_5043025544" description="Tartrate-resistant acid phosphatase type 5" evidence="9">
    <location>
        <begin position="21"/>
        <end position="331"/>
    </location>
</feature>
<evidence type="ECO:0000259" key="10">
    <source>
        <dbReference type="Pfam" id="PF00149"/>
    </source>
</evidence>
<dbReference type="Proteomes" id="UP000007879">
    <property type="component" value="Unassembled WGS sequence"/>
</dbReference>
<evidence type="ECO:0000313" key="12">
    <source>
        <dbReference type="Proteomes" id="UP000007879"/>
    </source>
</evidence>
<dbReference type="PANTHER" id="PTHR10161">
    <property type="entry name" value="TARTRATE-RESISTANT ACID PHOSPHATASE TYPE 5"/>
    <property type="match status" value="1"/>
</dbReference>
<feature type="binding site" evidence="7">
    <location>
        <position position="210"/>
    </location>
    <ligand>
        <name>Fe cation</name>
        <dbReference type="ChEBI" id="CHEBI:24875"/>
        <label>2</label>
    </ligand>
</feature>
<feature type="binding site" evidence="7">
    <location>
        <position position="75"/>
    </location>
    <ligand>
        <name>Fe cation</name>
        <dbReference type="ChEBI" id="CHEBI:24875"/>
        <label>2</label>
    </ligand>
</feature>
<dbReference type="EC" id="3.1.3.2" evidence="2 6"/>
<dbReference type="GO" id="GO:0046872">
    <property type="term" value="F:metal ion binding"/>
    <property type="evidence" value="ECO:0007669"/>
    <property type="project" value="UniProtKB-KW"/>
</dbReference>
<feature type="domain" description="Calcineurin-like phosphoesterase" evidence="10">
    <location>
        <begin position="31"/>
        <end position="247"/>
    </location>
</feature>
<dbReference type="GO" id="GO:0003993">
    <property type="term" value="F:acid phosphatase activity"/>
    <property type="evidence" value="ECO:0007669"/>
    <property type="project" value="UniProtKB-UniRule"/>
</dbReference>
<keyword evidence="5 6" id="KW-0378">Hydrolase</keyword>
<dbReference type="InterPro" id="IPR051558">
    <property type="entry name" value="Metallophosphoesterase_PAP"/>
</dbReference>
<keyword evidence="4 9" id="KW-0732">Signal</keyword>
<evidence type="ECO:0000256" key="9">
    <source>
        <dbReference type="SAM" id="SignalP"/>
    </source>
</evidence>
<dbReference type="PIRSF" id="PIRSF000898">
    <property type="entry name" value="Acid_Ptase_5"/>
    <property type="match status" value="1"/>
</dbReference>
<dbReference type="InterPro" id="IPR004843">
    <property type="entry name" value="Calcineurin-like_PHP"/>
</dbReference>
<organism evidence="11 12">
    <name type="scientific">Amphimedon queenslandica</name>
    <name type="common">Sponge</name>
    <dbReference type="NCBI Taxonomy" id="400682"/>
    <lineage>
        <taxon>Eukaryota</taxon>
        <taxon>Metazoa</taxon>
        <taxon>Porifera</taxon>
        <taxon>Demospongiae</taxon>
        <taxon>Heteroscleromorpha</taxon>
        <taxon>Haplosclerida</taxon>
        <taxon>Niphatidae</taxon>
        <taxon>Amphimedon</taxon>
    </lineage>
</organism>
<dbReference type="InterPro" id="IPR029052">
    <property type="entry name" value="Metallo-depent_PP-like"/>
</dbReference>
<dbReference type="AlphaFoldDB" id="A0AAN0J0Z4"/>
<gene>
    <name evidence="11" type="primary">100636279</name>
</gene>
<accession>A0AAN0J0Z4</accession>
<evidence type="ECO:0000313" key="11">
    <source>
        <dbReference type="EnsemblMetazoa" id="XP_019850709.1"/>
    </source>
</evidence>
<feature type="binding site" evidence="7">
    <location>
        <position position="247"/>
    </location>
    <ligand>
        <name>Fe cation</name>
        <dbReference type="ChEBI" id="CHEBI:24875"/>
        <label>1</label>
    </ligand>
</feature>
<evidence type="ECO:0000256" key="2">
    <source>
        <dbReference type="ARBA" id="ARBA00012646"/>
    </source>
</evidence>
<evidence type="ECO:0000256" key="5">
    <source>
        <dbReference type="ARBA" id="ARBA00022801"/>
    </source>
</evidence>
<evidence type="ECO:0000256" key="6">
    <source>
        <dbReference type="PIRNR" id="PIRNR000898"/>
    </source>
</evidence>
<evidence type="ECO:0000256" key="4">
    <source>
        <dbReference type="ARBA" id="ARBA00022729"/>
    </source>
</evidence>
<dbReference type="Gene3D" id="3.60.21.10">
    <property type="match status" value="1"/>
</dbReference>
<keyword evidence="12" id="KW-1185">Reference proteome</keyword>
<dbReference type="CDD" id="cd07378">
    <property type="entry name" value="MPP_ACP5"/>
    <property type="match status" value="1"/>
</dbReference>
<dbReference type="InterPro" id="IPR024927">
    <property type="entry name" value="Acid_PPase"/>
</dbReference>
<comment type="cofactor">
    <cofactor evidence="7">
        <name>Fe cation</name>
        <dbReference type="ChEBI" id="CHEBI:24875"/>
    </cofactor>
    <text evidence="7">Binds 2 iron ions per subunit.</text>
</comment>
<evidence type="ECO:0000256" key="1">
    <source>
        <dbReference type="ARBA" id="ARBA00000032"/>
    </source>
</evidence>
<feature type="binding site" evidence="7">
    <location>
        <position position="37"/>
    </location>
    <ligand>
        <name>Fe cation</name>
        <dbReference type="ChEBI" id="CHEBI:24875"/>
        <label>1</label>
    </ligand>
</feature>
<reference evidence="11" key="2">
    <citation type="submission" date="2024-06" db="UniProtKB">
        <authorList>
            <consortium name="EnsemblMetazoa"/>
        </authorList>
    </citation>
    <scope>IDENTIFICATION</scope>
</reference>
<dbReference type="EnsemblMetazoa" id="XM_019995150.1">
    <property type="protein sequence ID" value="XP_019850709.1"/>
    <property type="gene ID" value="LOC100636279"/>
</dbReference>
<name>A0AAN0J0Z4_AMPQE</name>
<evidence type="ECO:0000256" key="3">
    <source>
        <dbReference type="ARBA" id="ARBA00015822"/>
    </source>
</evidence>
<dbReference type="SUPFAM" id="SSF56300">
    <property type="entry name" value="Metallo-dependent phosphatases"/>
    <property type="match status" value="1"/>
</dbReference>
<dbReference type="FunFam" id="3.60.21.10:FF:000062">
    <property type="entry name" value="Tartrate-resistant acid phosphatase type 5"/>
    <property type="match status" value="1"/>
</dbReference>
<feature type="binding site" evidence="7">
    <location>
        <position position="113"/>
    </location>
    <ligand>
        <name>Fe cation</name>
        <dbReference type="ChEBI" id="CHEBI:24875"/>
        <label>2</label>
    </ligand>
</feature>
<proteinExistence type="predicted"/>
<reference evidence="12" key="1">
    <citation type="journal article" date="2010" name="Nature">
        <title>The Amphimedon queenslandica genome and the evolution of animal complexity.</title>
        <authorList>
            <person name="Srivastava M."/>
            <person name="Simakov O."/>
            <person name="Chapman J."/>
            <person name="Fahey B."/>
            <person name="Gauthier M.E."/>
            <person name="Mitros T."/>
            <person name="Richards G.S."/>
            <person name="Conaco C."/>
            <person name="Dacre M."/>
            <person name="Hellsten U."/>
            <person name="Larroux C."/>
            <person name="Putnam N.H."/>
            <person name="Stanke M."/>
            <person name="Adamska M."/>
            <person name="Darling A."/>
            <person name="Degnan S.M."/>
            <person name="Oakley T.H."/>
            <person name="Plachetzki D.C."/>
            <person name="Zhai Y."/>
            <person name="Adamski M."/>
            <person name="Calcino A."/>
            <person name="Cummins S.F."/>
            <person name="Goodstein D.M."/>
            <person name="Harris C."/>
            <person name="Jackson D.J."/>
            <person name="Leys S.P."/>
            <person name="Shu S."/>
            <person name="Woodcroft B.J."/>
            <person name="Vervoort M."/>
            <person name="Kosik K.S."/>
            <person name="Manning G."/>
            <person name="Degnan B.M."/>
            <person name="Rokhsar D.S."/>
        </authorList>
    </citation>
    <scope>NUCLEOTIDE SEQUENCE [LARGE SCALE GENOMIC DNA]</scope>
</reference>
<feature type="binding site" evidence="7">
    <location>
        <position position="245"/>
    </location>
    <ligand>
        <name>Fe cation</name>
        <dbReference type="ChEBI" id="CHEBI:24875"/>
        <label>2</label>
    </ligand>
</feature>
<dbReference type="PANTHER" id="PTHR10161:SF14">
    <property type="entry name" value="TARTRATE-RESISTANT ACID PHOSPHATASE TYPE 5"/>
    <property type="match status" value="1"/>
</dbReference>
<feature type="signal peptide" evidence="9">
    <location>
        <begin position="1"/>
        <end position="20"/>
    </location>
</feature>
<comment type="catalytic activity">
    <reaction evidence="1 6">
        <text>a phosphate monoester + H2O = an alcohol + phosphate</text>
        <dbReference type="Rhea" id="RHEA:15017"/>
        <dbReference type="ChEBI" id="CHEBI:15377"/>
        <dbReference type="ChEBI" id="CHEBI:30879"/>
        <dbReference type="ChEBI" id="CHEBI:43474"/>
        <dbReference type="ChEBI" id="CHEBI:67140"/>
        <dbReference type="EC" id="3.1.3.2"/>
    </reaction>
</comment>
<feature type="binding site" evidence="7">
    <location>
        <position position="75"/>
    </location>
    <ligand>
        <name>Fe cation</name>
        <dbReference type="ChEBI" id="CHEBI:24875"/>
        <label>1</label>
    </ligand>
</feature>
<keyword evidence="6 7" id="KW-0408">Iron</keyword>
<evidence type="ECO:0000256" key="8">
    <source>
        <dbReference type="PIRSR" id="PIRSR000898-3"/>
    </source>
</evidence>